<evidence type="ECO:0000256" key="6">
    <source>
        <dbReference type="ARBA" id="ARBA00023237"/>
    </source>
</evidence>
<dbReference type="SMART" id="SM00965">
    <property type="entry name" value="STN"/>
    <property type="match status" value="1"/>
</dbReference>
<dbReference type="NCBIfam" id="TIGR04056">
    <property type="entry name" value="OMP_RagA_SusC"/>
    <property type="match status" value="1"/>
</dbReference>
<evidence type="ECO:0000256" key="2">
    <source>
        <dbReference type="ARBA" id="ARBA00022448"/>
    </source>
</evidence>
<dbReference type="InterPro" id="IPR023996">
    <property type="entry name" value="TonB-dep_OMP_SusC/RagA"/>
</dbReference>
<evidence type="ECO:0000256" key="1">
    <source>
        <dbReference type="ARBA" id="ARBA00004571"/>
    </source>
</evidence>
<gene>
    <name evidence="9" type="ORF">LX99_01314</name>
</gene>
<sequence>MNFTGVLTVLCPKKGSLIHKLIMVMKLTTLLLIITLLQAHAKSYGQKISLSEKNAPLEKILTQIKNQSGYVFLYTDQDLANTSISVNVKDASIEETLNACFKDVRIGYKITGKNILLKATDPPTATAVTSPPPPITVKGRVVDETGKPLMGASVKIKGGSLGTQTDAEGRFTLNNVPDDAVLVISFVGFSSLEVPAKKNLDNIRLTPSASDLSQVVVVGYGTQKKVVVSGAVSDVKGSELAKSASVNLSNSLGGRLSGVVAIQSSGEPGGDGSTIRIRGINSLSGGNTDPLIVIDGVPGRAGGIDRINPNDVESISILKDASAAIYGSRAGNGVILVTTKQGKSGKPQFSYDFYYGLQRPTRTPKMATAPEYAEIMNELQIFDSGLDQSKWNDAWQALKSTGTYTRPDGNGTINAPFSPEAMQKFRDGSDPLRYPNTDWFGTVFQKWSPQQRHNLQVTGGNDYTKYLVSLGYLNQDGFYKNSATRYKQYDLRINVESKVSKYITTTLNVTGREENPNYPTVSAANIFRFIMRGRPTDVAIWPNGLAGPDIENGINPVVATTNQTGYDKNTKDYLQTTGKIEIKVPGVEGLKLTGTASLDKFWDRQSTWRTPYELYSWDKTTLNSDGSPQLQVKNFYPDQFHTPNLTEININELDINLTGMINYDRNFNGHAVSLMAGVQRQTANSSGFTAFKTNFISSQIPQLSFGQELGQSNGANNVFKSARLSYFGSANYNYKEKYIAQFLWRVDGSYIFPPSHRFGFFPGVTAAWRISEEGFFKNNIHFVDNLKLRGSWGRMGAEAYYGGALKEYQYLTLLATSNNMFNGQPVATVYEGTVPNYDFTWEVANNTDVGLEASFLNSRLSVTFDYFYNLRSNVLAPKTGSIPASAGIPVYNFPPVNLGRLKNSGYDFSVNYTDRAGDFNYSVSVNAGYAKNKVLYFDETPGAPDYQRATGHPTDAWLLYQYDGVFKDQADINANKLDYSGLGISNSSLRPGDMKFKDVNHDGKINGDDKIRMDKNGTPTFTGGVNINLGYKGFDLSVLIQGATGGLQKIGLTESGSIGNYLQWSYQKRWSIDNPNSLYPRLSDSNSGATYFTSSASDNSYYVINSNYVRIKNVELGYTLPKEWIQKLGLNSFRIYANGINLATFDKIKIWDPESTNTSGQYYPQAKVINMGVKVTF</sequence>
<keyword evidence="3 7" id="KW-1134">Transmembrane beta strand</keyword>
<dbReference type="InterPro" id="IPR012910">
    <property type="entry name" value="Plug_dom"/>
</dbReference>
<keyword evidence="5 7" id="KW-0472">Membrane</keyword>
<dbReference type="InterPro" id="IPR023997">
    <property type="entry name" value="TonB-dep_OMP_SusC/RagA_CS"/>
</dbReference>
<dbReference type="AlphaFoldDB" id="A0A316HFP2"/>
<dbReference type="Pfam" id="PF07715">
    <property type="entry name" value="Plug"/>
    <property type="match status" value="1"/>
</dbReference>
<evidence type="ECO:0000256" key="4">
    <source>
        <dbReference type="ARBA" id="ARBA00022692"/>
    </source>
</evidence>
<dbReference type="NCBIfam" id="TIGR04057">
    <property type="entry name" value="SusC_RagA_signa"/>
    <property type="match status" value="1"/>
</dbReference>
<dbReference type="InterPro" id="IPR011662">
    <property type="entry name" value="Secretin/TonB_short_N"/>
</dbReference>
<dbReference type="PANTHER" id="PTHR30069">
    <property type="entry name" value="TONB-DEPENDENT OUTER MEMBRANE RECEPTOR"/>
    <property type="match status" value="1"/>
</dbReference>
<dbReference type="Pfam" id="PF13715">
    <property type="entry name" value="CarbopepD_reg_2"/>
    <property type="match status" value="1"/>
</dbReference>
<name>A0A316HFP2_9SPHI</name>
<dbReference type="InterPro" id="IPR036942">
    <property type="entry name" value="Beta-barrel_TonB_sf"/>
</dbReference>
<dbReference type="SUPFAM" id="SSF49464">
    <property type="entry name" value="Carboxypeptidase regulatory domain-like"/>
    <property type="match status" value="1"/>
</dbReference>
<comment type="subcellular location">
    <subcellularLocation>
        <location evidence="1 7">Cell outer membrane</location>
        <topology evidence="1 7">Multi-pass membrane protein</topology>
    </subcellularLocation>
</comment>
<evidence type="ECO:0000256" key="5">
    <source>
        <dbReference type="ARBA" id="ARBA00023136"/>
    </source>
</evidence>
<dbReference type="PANTHER" id="PTHR30069:SF37">
    <property type="entry name" value="FERRIC VIBRIOBACTIN RECEPTOR VIUA"/>
    <property type="match status" value="1"/>
</dbReference>
<dbReference type="EMBL" id="QGHA01000002">
    <property type="protein sequence ID" value="PWK78861.1"/>
    <property type="molecule type" value="Genomic_DNA"/>
</dbReference>
<evidence type="ECO:0000259" key="8">
    <source>
        <dbReference type="SMART" id="SM00965"/>
    </source>
</evidence>
<accession>A0A316HFP2</accession>
<keyword evidence="4 7" id="KW-0812">Transmembrane</keyword>
<dbReference type="InterPro" id="IPR008969">
    <property type="entry name" value="CarboxyPept-like_regulatory"/>
</dbReference>
<organism evidence="9 10">
    <name type="scientific">Mucilaginibacter oryzae</name>
    <dbReference type="NCBI Taxonomy" id="468058"/>
    <lineage>
        <taxon>Bacteria</taxon>
        <taxon>Pseudomonadati</taxon>
        <taxon>Bacteroidota</taxon>
        <taxon>Sphingobacteriia</taxon>
        <taxon>Sphingobacteriales</taxon>
        <taxon>Sphingobacteriaceae</taxon>
        <taxon>Mucilaginibacter</taxon>
    </lineage>
</organism>
<dbReference type="FunFam" id="2.170.130.10:FF:000003">
    <property type="entry name" value="SusC/RagA family TonB-linked outer membrane protein"/>
    <property type="match status" value="1"/>
</dbReference>
<dbReference type="Gene3D" id="2.60.40.1120">
    <property type="entry name" value="Carboxypeptidase-like, regulatory domain"/>
    <property type="match status" value="1"/>
</dbReference>
<proteinExistence type="inferred from homology"/>
<dbReference type="GO" id="GO:0009279">
    <property type="term" value="C:cell outer membrane"/>
    <property type="evidence" value="ECO:0007669"/>
    <property type="project" value="UniProtKB-SubCell"/>
</dbReference>
<keyword evidence="2 7" id="KW-0813">Transport</keyword>
<comment type="similarity">
    <text evidence="7">Belongs to the TonB-dependent receptor family.</text>
</comment>
<dbReference type="GO" id="GO:0015344">
    <property type="term" value="F:siderophore uptake transmembrane transporter activity"/>
    <property type="evidence" value="ECO:0007669"/>
    <property type="project" value="TreeGrafter"/>
</dbReference>
<dbReference type="Proteomes" id="UP000245678">
    <property type="component" value="Unassembled WGS sequence"/>
</dbReference>
<dbReference type="Gene3D" id="3.55.50.30">
    <property type="match status" value="1"/>
</dbReference>
<dbReference type="Gene3D" id="2.170.130.10">
    <property type="entry name" value="TonB-dependent receptor, plug domain"/>
    <property type="match status" value="1"/>
</dbReference>
<dbReference type="Gene3D" id="2.40.170.20">
    <property type="entry name" value="TonB-dependent receptor, beta-barrel domain"/>
    <property type="match status" value="1"/>
</dbReference>
<protein>
    <submittedName>
        <fullName evidence="9">TonB-linked SusC/RagA family outer membrane protein</fullName>
    </submittedName>
</protein>
<feature type="domain" description="Secretin/TonB short N-terminal" evidence="8">
    <location>
        <begin position="70"/>
        <end position="120"/>
    </location>
</feature>
<evidence type="ECO:0000313" key="9">
    <source>
        <dbReference type="EMBL" id="PWK78861.1"/>
    </source>
</evidence>
<reference evidence="9 10" key="1">
    <citation type="submission" date="2018-05" db="EMBL/GenBank/DDBJ databases">
        <title>Genomic Encyclopedia of Archaeal and Bacterial Type Strains, Phase II (KMG-II): from individual species to whole genera.</title>
        <authorList>
            <person name="Goeker M."/>
        </authorList>
    </citation>
    <scope>NUCLEOTIDE SEQUENCE [LARGE SCALE GENOMIC DNA]</scope>
    <source>
        <strain evidence="9 10">DSM 19975</strain>
    </source>
</reference>
<comment type="caution">
    <text evidence="9">The sequence shown here is derived from an EMBL/GenBank/DDBJ whole genome shotgun (WGS) entry which is preliminary data.</text>
</comment>
<dbReference type="InterPro" id="IPR037066">
    <property type="entry name" value="Plug_dom_sf"/>
</dbReference>
<evidence type="ECO:0000256" key="7">
    <source>
        <dbReference type="PROSITE-ProRule" id="PRU01360"/>
    </source>
</evidence>
<dbReference type="PROSITE" id="PS52016">
    <property type="entry name" value="TONB_DEPENDENT_REC_3"/>
    <property type="match status" value="1"/>
</dbReference>
<keyword evidence="6 7" id="KW-0998">Cell outer membrane</keyword>
<evidence type="ECO:0000256" key="3">
    <source>
        <dbReference type="ARBA" id="ARBA00022452"/>
    </source>
</evidence>
<dbReference type="GO" id="GO:0044718">
    <property type="term" value="P:siderophore transmembrane transport"/>
    <property type="evidence" value="ECO:0007669"/>
    <property type="project" value="TreeGrafter"/>
</dbReference>
<dbReference type="Pfam" id="PF07660">
    <property type="entry name" value="STN"/>
    <property type="match status" value="1"/>
</dbReference>
<evidence type="ECO:0000313" key="10">
    <source>
        <dbReference type="Proteomes" id="UP000245678"/>
    </source>
</evidence>
<keyword evidence="10" id="KW-1185">Reference proteome</keyword>
<dbReference type="SUPFAM" id="SSF56935">
    <property type="entry name" value="Porins"/>
    <property type="match status" value="1"/>
</dbReference>
<dbReference type="InterPro" id="IPR039426">
    <property type="entry name" value="TonB-dep_rcpt-like"/>
</dbReference>